<name>A0A1B8YKG0_9GAMM</name>
<protein>
    <submittedName>
        <fullName evidence="1">Uncharacterized protein</fullName>
    </submittedName>
</protein>
<dbReference type="Proteomes" id="UP000092665">
    <property type="component" value="Unassembled WGS sequence"/>
</dbReference>
<proteinExistence type="predicted"/>
<organism evidence="1 2">
    <name type="scientific">Photorhabdus namnaonensis</name>
    <dbReference type="NCBI Taxonomy" id="1851568"/>
    <lineage>
        <taxon>Bacteria</taxon>
        <taxon>Pseudomonadati</taxon>
        <taxon>Pseudomonadota</taxon>
        <taxon>Gammaproteobacteria</taxon>
        <taxon>Enterobacterales</taxon>
        <taxon>Morganellaceae</taxon>
        <taxon>Photorhabdus</taxon>
    </lineage>
</organism>
<dbReference type="AlphaFoldDB" id="A0A1B8YKG0"/>
<evidence type="ECO:0000313" key="1">
    <source>
        <dbReference type="EMBL" id="OCA55566.1"/>
    </source>
</evidence>
<accession>A0A1B8YKG0</accession>
<comment type="caution">
    <text evidence="1">The sequence shown here is derived from an EMBL/GenBank/DDBJ whole genome shotgun (WGS) entry which is preliminary data.</text>
</comment>
<reference evidence="2" key="1">
    <citation type="submission" date="2015-11" db="EMBL/GenBank/DDBJ databases">
        <authorList>
            <person name="Tobias N.J."/>
            <person name="Mishra B."/>
            <person name="Gupta D.K."/>
            <person name="Thines M."/>
            <person name="Stinear T.P."/>
            <person name="Bode H.B."/>
        </authorList>
    </citation>
    <scope>NUCLEOTIDE SEQUENCE [LARGE SCALE GENOMIC DNA]</scope>
    <source>
        <strain evidence="2">PB45.5</strain>
    </source>
</reference>
<keyword evidence="2" id="KW-1185">Reference proteome</keyword>
<dbReference type="PATRIC" id="fig|29488.15.peg.1525"/>
<gene>
    <name evidence="1" type="ORF">Phpb_01399</name>
</gene>
<evidence type="ECO:0000313" key="2">
    <source>
        <dbReference type="Proteomes" id="UP000092665"/>
    </source>
</evidence>
<sequence>MYDSYSLKTRCYLSLVKLEDWQQNMASFFRNAPLLEALEDVDNGLTAIARRVLKQLYEDWLILIQQTEEIEGTLKSHSWQTAQWQQQWR</sequence>
<dbReference type="EMBL" id="LOIC01000034">
    <property type="protein sequence ID" value="OCA55566.1"/>
    <property type="molecule type" value="Genomic_DNA"/>
</dbReference>